<dbReference type="Proteomes" id="UP001218218">
    <property type="component" value="Unassembled WGS sequence"/>
</dbReference>
<name>A0AAD7EVD1_9AGAR</name>
<evidence type="ECO:0000313" key="1">
    <source>
        <dbReference type="EMBL" id="KAJ7351277.1"/>
    </source>
</evidence>
<gene>
    <name evidence="1" type="ORF">DFH08DRAFT_806006</name>
</gene>
<reference evidence="1" key="1">
    <citation type="submission" date="2023-03" db="EMBL/GenBank/DDBJ databases">
        <title>Massive genome expansion in bonnet fungi (Mycena s.s.) driven by repeated elements and novel gene families across ecological guilds.</title>
        <authorList>
            <consortium name="Lawrence Berkeley National Laboratory"/>
            <person name="Harder C.B."/>
            <person name="Miyauchi S."/>
            <person name="Viragh M."/>
            <person name="Kuo A."/>
            <person name="Thoen E."/>
            <person name="Andreopoulos B."/>
            <person name="Lu D."/>
            <person name="Skrede I."/>
            <person name="Drula E."/>
            <person name="Henrissat B."/>
            <person name="Morin E."/>
            <person name="Kohler A."/>
            <person name="Barry K."/>
            <person name="LaButti K."/>
            <person name="Morin E."/>
            <person name="Salamov A."/>
            <person name="Lipzen A."/>
            <person name="Mereny Z."/>
            <person name="Hegedus B."/>
            <person name="Baldrian P."/>
            <person name="Stursova M."/>
            <person name="Weitz H."/>
            <person name="Taylor A."/>
            <person name="Grigoriev I.V."/>
            <person name="Nagy L.G."/>
            <person name="Martin F."/>
            <person name="Kauserud H."/>
        </authorList>
    </citation>
    <scope>NUCLEOTIDE SEQUENCE</scope>
    <source>
        <strain evidence="1">CBHHK002</strain>
    </source>
</reference>
<accession>A0AAD7EVD1</accession>
<dbReference type="AlphaFoldDB" id="A0AAD7EVD1"/>
<organism evidence="1 2">
    <name type="scientific">Mycena albidolilacea</name>
    <dbReference type="NCBI Taxonomy" id="1033008"/>
    <lineage>
        <taxon>Eukaryota</taxon>
        <taxon>Fungi</taxon>
        <taxon>Dikarya</taxon>
        <taxon>Basidiomycota</taxon>
        <taxon>Agaricomycotina</taxon>
        <taxon>Agaricomycetes</taxon>
        <taxon>Agaricomycetidae</taxon>
        <taxon>Agaricales</taxon>
        <taxon>Marasmiineae</taxon>
        <taxon>Mycenaceae</taxon>
        <taxon>Mycena</taxon>
    </lineage>
</organism>
<keyword evidence="2" id="KW-1185">Reference proteome</keyword>
<sequence length="175" mass="19776">MCFEMLDWTICIDLDSLAARALRRDLLAAVAMCCEADFDAPILERATLLNVSVSHACNVLESCGWVPFCEREVIAKHVPSDEMGPCFHSCDPPSTKDSILFAQIKFLVAHPDQPHYVELDDTDRRAKIDVYSFEDVPGPWCGEKDAWNDLHAEHAQRSGRFYFIVRLLALRTGCE</sequence>
<dbReference type="EMBL" id="JARIHO010000013">
    <property type="protein sequence ID" value="KAJ7351277.1"/>
    <property type="molecule type" value="Genomic_DNA"/>
</dbReference>
<evidence type="ECO:0000313" key="2">
    <source>
        <dbReference type="Proteomes" id="UP001218218"/>
    </source>
</evidence>
<proteinExistence type="predicted"/>
<comment type="caution">
    <text evidence="1">The sequence shown here is derived from an EMBL/GenBank/DDBJ whole genome shotgun (WGS) entry which is preliminary data.</text>
</comment>
<protein>
    <submittedName>
        <fullName evidence="1">Uncharacterized protein</fullName>
    </submittedName>
</protein>